<accession>A0A4C1SUG3</accession>
<organism evidence="1 2">
    <name type="scientific">Eumeta variegata</name>
    <name type="common">Bagworm moth</name>
    <name type="synonym">Eumeta japonica</name>
    <dbReference type="NCBI Taxonomy" id="151549"/>
    <lineage>
        <taxon>Eukaryota</taxon>
        <taxon>Metazoa</taxon>
        <taxon>Ecdysozoa</taxon>
        <taxon>Arthropoda</taxon>
        <taxon>Hexapoda</taxon>
        <taxon>Insecta</taxon>
        <taxon>Pterygota</taxon>
        <taxon>Neoptera</taxon>
        <taxon>Endopterygota</taxon>
        <taxon>Lepidoptera</taxon>
        <taxon>Glossata</taxon>
        <taxon>Ditrysia</taxon>
        <taxon>Tineoidea</taxon>
        <taxon>Psychidae</taxon>
        <taxon>Oiketicinae</taxon>
        <taxon>Eumeta</taxon>
    </lineage>
</organism>
<dbReference type="OrthoDB" id="6757328at2759"/>
<evidence type="ECO:0000313" key="2">
    <source>
        <dbReference type="Proteomes" id="UP000299102"/>
    </source>
</evidence>
<proteinExistence type="predicted"/>
<evidence type="ECO:0000313" key="1">
    <source>
        <dbReference type="EMBL" id="GBP05819.1"/>
    </source>
</evidence>
<protein>
    <submittedName>
        <fullName evidence="1">Uncharacterized protein</fullName>
    </submittedName>
</protein>
<keyword evidence="2" id="KW-1185">Reference proteome</keyword>
<reference evidence="1 2" key="1">
    <citation type="journal article" date="2019" name="Commun. Biol.">
        <title>The bagworm genome reveals a unique fibroin gene that provides high tensile strength.</title>
        <authorList>
            <person name="Kono N."/>
            <person name="Nakamura H."/>
            <person name="Ohtoshi R."/>
            <person name="Tomita M."/>
            <person name="Numata K."/>
            <person name="Arakawa K."/>
        </authorList>
    </citation>
    <scope>NUCLEOTIDE SEQUENCE [LARGE SCALE GENOMIC DNA]</scope>
</reference>
<dbReference type="EMBL" id="BGZK01003951">
    <property type="protein sequence ID" value="GBP05819.1"/>
    <property type="molecule type" value="Genomic_DNA"/>
</dbReference>
<dbReference type="AlphaFoldDB" id="A0A4C1SUG3"/>
<sequence>MLEELRNFVRCNAFACSSARYKLLPKSASFTCATNVTFATDIAIGSFYILWCTYKRVGNTRSLSKPVVSSEIATPAPVAIAQSTLAAERPNYDSPTQGNPQYDHSNGGYIYQKPSYASPSTTTGNPANAIIVLDPPEFISAINNDQISLPPIGTESSEAVAALPAPSQGYDYNAPSTPNLVAADTSFSQPASNYLPSVKDQQYAVDQKSNTNAPLRLRIQEMRCLQHQAKTKGYSRAAFKIDSFLSAIPSVDNDTNDKR</sequence>
<gene>
    <name evidence="1" type="ORF">EVAR_71582_1</name>
</gene>
<dbReference type="Proteomes" id="UP000299102">
    <property type="component" value="Unassembled WGS sequence"/>
</dbReference>
<comment type="caution">
    <text evidence="1">The sequence shown here is derived from an EMBL/GenBank/DDBJ whole genome shotgun (WGS) entry which is preliminary data.</text>
</comment>
<name>A0A4C1SUG3_EUMVA</name>